<evidence type="ECO:0000313" key="2">
    <source>
        <dbReference type="Proteomes" id="UP000070092"/>
    </source>
</evidence>
<comment type="caution">
    <text evidence="1">The sequence shown here is derived from an EMBL/GenBank/DDBJ whole genome shotgun (WGS) entry which is preliminary data.</text>
</comment>
<dbReference type="InterPro" id="IPR007711">
    <property type="entry name" value="HigB-1"/>
</dbReference>
<dbReference type="EMBL" id="LRPO01000022">
    <property type="protein sequence ID" value="KWZ81924.1"/>
    <property type="molecule type" value="Genomic_DNA"/>
</dbReference>
<dbReference type="RefSeq" id="WP_368088019.1">
    <property type="nucleotide sequence ID" value="NZ_JBCOGG010000005.1"/>
</dbReference>
<name>A0A0H2P7C5_BIFBI</name>
<dbReference type="InterPro" id="IPR035093">
    <property type="entry name" value="RelE/ParE_toxin_dom_sf"/>
</dbReference>
<dbReference type="AlphaFoldDB" id="A0A0H2P7C5"/>
<evidence type="ECO:0000313" key="1">
    <source>
        <dbReference type="EMBL" id="KWZ81924.1"/>
    </source>
</evidence>
<proteinExistence type="predicted"/>
<gene>
    <name evidence="1" type="ORF">HMPREF3196_00782</name>
</gene>
<organism evidence="1 2">
    <name type="scientific">Bifidobacterium bifidum</name>
    <dbReference type="NCBI Taxonomy" id="1681"/>
    <lineage>
        <taxon>Bacteria</taxon>
        <taxon>Bacillati</taxon>
        <taxon>Actinomycetota</taxon>
        <taxon>Actinomycetes</taxon>
        <taxon>Bifidobacteriales</taxon>
        <taxon>Bifidobacteriaceae</taxon>
        <taxon>Bifidobacterium</taxon>
    </lineage>
</organism>
<accession>A0A0H2P7C5</accession>
<dbReference type="PANTHER" id="PTHR40266">
    <property type="entry name" value="TOXIN HIGB-1"/>
    <property type="match status" value="1"/>
</dbReference>
<reference evidence="1 2" key="1">
    <citation type="submission" date="2016-01" db="EMBL/GenBank/DDBJ databases">
        <authorList>
            <person name="Oliw E.H."/>
        </authorList>
    </citation>
    <scope>NUCLEOTIDE SEQUENCE [LARGE SCALE GENOMIC DNA]</scope>
    <source>
        <strain evidence="1 2">MJR8628B</strain>
    </source>
</reference>
<sequence>MQYVSIRKMKTRDKELSDFLYGGAYPPGYPAGVERQLMRRLQMLKAAHALGDLKVPPGNRLELLKGDLAGRWSIRVNRQYRLVFKWDGTEQEATDVYFDDYHG</sequence>
<dbReference type="PANTHER" id="PTHR40266:SF2">
    <property type="entry name" value="TOXIN HIGB-1"/>
    <property type="match status" value="1"/>
</dbReference>
<protein>
    <submittedName>
        <fullName evidence="1">Putative toxin HigB-1</fullName>
    </submittedName>
</protein>
<dbReference type="Proteomes" id="UP000070092">
    <property type="component" value="Unassembled WGS sequence"/>
</dbReference>
<dbReference type="Pfam" id="PF05015">
    <property type="entry name" value="HigB-like_toxin"/>
    <property type="match status" value="1"/>
</dbReference>
<dbReference type="Gene3D" id="3.30.2310.20">
    <property type="entry name" value="RelE-like"/>
    <property type="match status" value="1"/>
</dbReference>
<dbReference type="PATRIC" id="fig|1681.46.peg.1522"/>
<dbReference type="SUPFAM" id="SSF143011">
    <property type="entry name" value="RelE-like"/>
    <property type="match status" value="1"/>
</dbReference>